<protein>
    <submittedName>
        <fullName evidence="2">Putative secreted protein</fullName>
    </submittedName>
</protein>
<keyword evidence="1" id="KW-0732">Signal</keyword>
<proteinExistence type="predicted"/>
<reference evidence="2" key="1">
    <citation type="submission" date="2018-01" db="EMBL/GenBank/DDBJ databases">
        <title>An insight into the sialome of Amazonian anophelines.</title>
        <authorList>
            <person name="Ribeiro J.M."/>
            <person name="Scarpassa V."/>
            <person name="Calvo E."/>
        </authorList>
    </citation>
    <scope>NUCLEOTIDE SEQUENCE</scope>
    <source>
        <tissue evidence="2">Salivary glands</tissue>
    </source>
</reference>
<evidence type="ECO:0000313" key="2">
    <source>
        <dbReference type="EMBL" id="MBW48456.1"/>
    </source>
</evidence>
<feature type="signal peptide" evidence="1">
    <location>
        <begin position="1"/>
        <end position="24"/>
    </location>
</feature>
<accession>A0A2M4B5Z7</accession>
<organism evidence="2">
    <name type="scientific">Anopheles triannulatus</name>
    <dbReference type="NCBI Taxonomy" id="58253"/>
    <lineage>
        <taxon>Eukaryota</taxon>
        <taxon>Metazoa</taxon>
        <taxon>Ecdysozoa</taxon>
        <taxon>Arthropoda</taxon>
        <taxon>Hexapoda</taxon>
        <taxon>Insecta</taxon>
        <taxon>Pterygota</taxon>
        <taxon>Neoptera</taxon>
        <taxon>Endopterygota</taxon>
        <taxon>Diptera</taxon>
        <taxon>Nematocera</taxon>
        <taxon>Culicoidea</taxon>
        <taxon>Culicidae</taxon>
        <taxon>Anophelinae</taxon>
        <taxon>Anopheles</taxon>
    </lineage>
</organism>
<evidence type="ECO:0000256" key="1">
    <source>
        <dbReference type="SAM" id="SignalP"/>
    </source>
</evidence>
<feature type="chain" id="PRO_5014882548" evidence="1">
    <location>
        <begin position="25"/>
        <end position="70"/>
    </location>
</feature>
<sequence>MIYSIPKLAIPFFVIFCRLSDSLASEWPFEYAPPNPSRTFSVYQIYWKEYFNMSLCFDIFLIVSFHLLTP</sequence>
<dbReference type="AlphaFoldDB" id="A0A2M4B5Z7"/>
<dbReference type="EMBL" id="GGFK01015135">
    <property type="protein sequence ID" value="MBW48456.1"/>
    <property type="molecule type" value="Transcribed_RNA"/>
</dbReference>
<name>A0A2M4B5Z7_9DIPT</name>